<dbReference type="EMBL" id="BPLQ01000975">
    <property type="protein sequence ID" value="GIX76898.1"/>
    <property type="molecule type" value="Genomic_DNA"/>
</dbReference>
<accession>A0AAV4MX85</accession>
<organism evidence="1 2">
    <name type="scientific">Caerostris darwini</name>
    <dbReference type="NCBI Taxonomy" id="1538125"/>
    <lineage>
        <taxon>Eukaryota</taxon>
        <taxon>Metazoa</taxon>
        <taxon>Ecdysozoa</taxon>
        <taxon>Arthropoda</taxon>
        <taxon>Chelicerata</taxon>
        <taxon>Arachnida</taxon>
        <taxon>Araneae</taxon>
        <taxon>Araneomorphae</taxon>
        <taxon>Entelegynae</taxon>
        <taxon>Araneoidea</taxon>
        <taxon>Araneidae</taxon>
        <taxon>Caerostris</taxon>
    </lineage>
</organism>
<comment type="caution">
    <text evidence="1">The sequence shown here is derived from an EMBL/GenBank/DDBJ whole genome shotgun (WGS) entry which is preliminary data.</text>
</comment>
<dbReference type="InterPro" id="IPR008042">
    <property type="entry name" value="Retrotrans_Pao"/>
</dbReference>
<reference evidence="1 2" key="1">
    <citation type="submission" date="2021-06" db="EMBL/GenBank/DDBJ databases">
        <title>Caerostris darwini draft genome.</title>
        <authorList>
            <person name="Kono N."/>
            <person name="Arakawa K."/>
        </authorList>
    </citation>
    <scope>NUCLEOTIDE SEQUENCE [LARGE SCALE GENOMIC DNA]</scope>
</reference>
<proteinExistence type="predicted"/>
<evidence type="ECO:0000313" key="1">
    <source>
        <dbReference type="EMBL" id="GIX76898.1"/>
    </source>
</evidence>
<protein>
    <submittedName>
        <fullName evidence="1">Uncharacterized protein</fullName>
    </submittedName>
</protein>
<dbReference type="AlphaFoldDB" id="A0AAV4MX85"/>
<keyword evidence="2" id="KW-1185">Reference proteome</keyword>
<name>A0AAV4MX85_9ARAC</name>
<dbReference type="Pfam" id="PF05380">
    <property type="entry name" value="Peptidase_A17"/>
    <property type="match status" value="1"/>
</dbReference>
<dbReference type="Proteomes" id="UP001054837">
    <property type="component" value="Unassembled WGS sequence"/>
</dbReference>
<sequence>MSAAVNNSVLVQQYRKFLLKRAEITKGVASHHTYIGKVTTQQHGRSSKTQANCKRFAAKFPFRESSCELGSSRGRVMHRLHQIELRCHMASSLRCFLQSNSLSLESTLTKRTLLSKIAKTFDSFGWLSSIRIQCKLIMQKLWKYQLQ</sequence>
<gene>
    <name evidence="1" type="ORF">CDAR_387341</name>
</gene>
<evidence type="ECO:0000313" key="2">
    <source>
        <dbReference type="Proteomes" id="UP001054837"/>
    </source>
</evidence>